<feature type="region of interest" description="Disordered" evidence="1">
    <location>
        <begin position="93"/>
        <end position="176"/>
    </location>
</feature>
<dbReference type="AlphaFoldDB" id="A0A4C1WAE2"/>
<feature type="compositionally biased region" description="Basic and acidic residues" evidence="1">
    <location>
        <begin position="122"/>
        <end position="134"/>
    </location>
</feature>
<feature type="compositionally biased region" description="Basic residues" evidence="1">
    <location>
        <begin position="144"/>
        <end position="161"/>
    </location>
</feature>
<reference evidence="2 3" key="1">
    <citation type="journal article" date="2019" name="Commun. Biol.">
        <title>The bagworm genome reveals a unique fibroin gene that provides high tensile strength.</title>
        <authorList>
            <person name="Kono N."/>
            <person name="Nakamura H."/>
            <person name="Ohtoshi R."/>
            <person name="Tomita M."/>
            <person name="Numata K."/>
            <person name="Arakawa K."/>
        </authorList>
    </citation>
    <scope>NUCLEOTIDE SEQUENCE [LARGE SCALE GENOMIC DNA]</scope>
</reference>
<sequence>MEKQIRGSAANAPSINCRGTGASISSEFCLMVPDRAHTTYRRHYSKRLMIAFALLGHRLSVGSTIRDLFVLEQGYVIPEEAEQFLNLNNDRLYSRDSSASPSVSSGKRFSNALSSNEPSEQPDAHSDDTVKGSEDESVASHTKMVYKKKRNQKRRAVHRHSNERSNTTDSIQMEID</sequence>
<gene>
    <name evidence="2" type="ORF">EVAR_86401_1</name>
</gene>
<dbReference type="Proteomes" id="UP000299102">
    <property type="component" value="Unassembled WGS sequence"/>
</dbReference>
<evidence type="ECO:0000256" key="1">
    <source>
        <dbReference type="SAM" id="MobiDB-lite"/>
    </source>
</evidence>
<keyword evidence="3" id="KW-1185">Reference proteome</keyword>
<evidence type="ECO:0000313" key="2">
    <source>
        <dbReference type="EMBL" id="GBP47482.1"/>
    </source>
</evidence>
<proteinExistence type="predicted"/>
<feature type="compositionally biased region" description="Polar residues" evidence="1">
    <location>
        <begin position="107"/>
        <end position="119"/>
    </location>
</feature>
<dbReference type="EMBL" id="BGZK01000502">
    <property type="protein sequence ID" value="GBP47482.1"/>
    <property type="molecule type" value="Genomic_DNA"/>
</dbReference>
<feature type="compositionally biased region" description="Low complexity" evidence="1">
    <location>
        <begin position="95"/>
        <end position="105"/>
    </location>
</feature>
<evidence type="ECO:0000313" key="3">
    <source>
        <dbReference type="Proteomes" id="UP000299102"/>
    </source>
</evidence>
<name>A0A4C1WAE2_EUMVA</name>
<organism evidence="2 3">
    <name type="scientific">Eumeta variegata</name>
    <name type="common">Bagworm moth</name>
    <name type="synonym">Eumeta japonica</name>
    <dbReference type="NCBI Taxonomy" id="151549"/>
    <lineage>
        <taxon>Eukaryota</taxon>
        <taxon>Metazoa</taxon>
        <taxon>Ecdysozoa</taxon>
        <taxon>Arthropoda</taxon>
        <taxon>Hexapoda</taxon>
        <taxon>Insecta</taxon>
        <taxon>Pterygota</taxon>
        <taxon>Neoptera</taxon>
        <taxon>Endopterygota</taxon>
        <taxon>Lepidoptera</taxon>
        <taxon>Glossata</taxon>
        <taxon>Ditrysia</taxon>
        <taxon>Tineoidea</taxon>
        <taxon>Psychidae</taxon>
        <taxon>Oiketicinae</taxon>
        <taxon>Eumeta</taxon>
    </lineage>
</organism>
<accession>A0A4C1WAE2</accession>
<protein>
    <submittedName>
        <fullName evidence="2">Uncharacterized protein</fullName>
    </submittedName>
</protein>
<comment type="caution">
    <text evidence="2">The sequence shown here is derived from an EMBL/GenBank/DDBJ whole genome shotgun (WGS) entry which is preliminary data.</text>
</comment>
<feature type="compositionally biased region" description="Polar residues" evidence="1">
    <location>
        <begin position="164"/>
        <end position="176"/>
    </location>
</feature>